<dbReference type="Proteomes" id="UP000299102">
    <property type="component" value="Unassembled WGS sequence"/>
</dbReference>
<reference evidence="1 2" key="1">
    <citation type="journal article" date="2019" name="Commun. Biol.">
        <title>The bagworm genome reveals a unique fibroin gene that provides high tensile strength.</title>
        <authorList>
            <person name="Kono N."/>
            <person name="Nakamura H."/>
            <person name="Ohtoshi R."/>
            <person name="Tomita M."/>
            <person name="Numata K."/>
            <person name="Arakawa K."/>
        </authorList>
    </citation>
    <scope>NUCLEOTIDE SEQUENCE [LARGE SCALE GENOMIC DNA]</scope>
</reference>
<dbReference type="InterPro" id="IPR012337">
    <property type="entry name" value="RNaseH-like_sf"/>
</dbReference>
<evidence type="ECO:0000313" key="2">
    <source>
        <dbReference type="Proteomes" id="UP000299102"/>
    </source>
</evidence>
<dbReference type="SUPFAM" id="SSF53098">
    <property type="entry name" value="Ribonuclease H-like"/>
    <property type="match status" value="1"/>
</dbReference>
<organism evidence="1 2">
    <name type="scientific">Eumeta variegata</name>
    <name type="common">Bagworm moth</name>
    <name type="synonym">Eumeta japonica</name>
    <dbReference type="NCBI Taxonomy" id="151549"/>
    <lineage>
        <taxon>Eukaryota</taxon>
        <taxon>Metazoa</taxon>
        <taxon>Ecdysozoa</taxon>
        <taxon>Arthropoda</taxon>
        <taxon>Hexapoda</taxon>
        <taxon>Insecta</taxon>
        <taxon>Pterygota</taxon>
        <taxon>Neoptera</taxon>
        <taxon>Endopterygota</taxon>
        <taxon>Lepidoptera</taxon>
        <taxon>Glossata</taxon>
        <taxon>Ditrysia</taxon>
        <taxon>Tineoidea</taxon>
        <taxon>Psychidae</taxon>
        <taxon>Oiketicinae</taxon>
        <taxon>Eumeta</taxon>
    </lineage>
</organism>
<dbReference type="AlphaFoldDB" id="A0A4C1THP0"/>
<evidence type="ECO:0000313" key="1">
    <source>
        <dbReference type="EMBL" id="GBP12947.1"/>
    </source>
</evidence>
<name>A0A4C1THP0_EUMVA</name>
<dbReference type="InterPro" id="IPR036397">
    <property type="entry name" value="RNaseH_sf"/>
</dbReference>
<proteinExistence type="predicted"/>
<dbReference type="GO" id="GO:0003676">
    <property type="term" value="F:nucleic acid binding"/>
    <property type="evidence" value="ECO:0007669"/>
    <property type="project" value="InterPro"/>
</dbReference>
<keyword evidence="2" id="KW-1185">Reference proteome</keyword>
<dbReference type="EMBL" id="BGZK01005192">
    <property type="protein sequence ID" value="GBP12947.1"/>
    <property type="molecule type" value="Genomic_DNA"/>
</dbReference>
<dbReference type="Gene3D" id="3.30.420.10">
    <property type="entry name" value="Ribonuclease H-like superfamily/Ribonuclease H"/>
    <property type="match status" value="1"/>
</dbReference>
<dbReference type="OrthoDB" id="7372077at2759"/>
<comment type="caution">
    <text evidence="1">The sequence shown here is derived from an EMBL/GenBank/DDBJ whole genome shotgun (WGS) entry which is preliminary data.</text>
</comment>
<sequence length="120" mass="14003">MSIKPAQGTINRTGIERLHSTIIKKYRVMRELHPDEDKEELMALTITSYNCTEHSVTKCTPHQALFDIEPNQIEVPDEALLLQNYNKKRYDLLKSLHNSIIDNMDLAKGERLKRDNIKDR</sequence>
<protein>
    <submittedName>
        <fullName evidence="1">Uncharacterized protein</fullName>
    </submittedName>
</protein>
<accession>A0A4C1THP0</accession>
<gene>
    <name evidence="1" type="ORF">EVAR_99829_1</name>
</gene>